<evidence type="ECO:0000313" key="1">
    <source>
        <dbReference type="EMBL" id="SMP00174.1"/>
    </source>
</evidence>
<protein>
    <submittedName>
        <fullName evidence="1">Uncharacterized protein</fullName>
    </submittedName>
</protein>
<feature type="non-terminal residue" evidence="1">
    <location>
        <position position="1"/>
    </location>
</feature>
<name>A0A521FVK7_9RHOB</name>
<keyword evidence="2" id="KW-1185">Reference proteome</keyword>
<dbReference type="EMBL" id="FXTK01000072">
    <property type="protein sequence ID" value="SMP00174.1"/>
    <property type="molecule type" value="Genomic_DNA"/>
</dbReference>
<accession>A0A521FVK7</accession>
<sequence>LFAGAGVKPILAAAPKGIEALNAVQPSEFRKRLALGAFALTHRWWI</sequence>
<reference evidence="1 2" key="1">
    <citation type="submission" date="2017-05" db="EMBL/GenBank/DDBJ databases">
        <authorList>
            <person name="Varghese N."/>
            <person name="Submissions S."/>
        </authorList>
    </citation>
    <scope>NUCLEOTIDE SEQUENCE [LARGE SCALE GENOMIC DNA]</scope>
    <source>
        <strain evidence="1 2">DSM 100094</strain>
    </source>
</reference>
<dbReference type="AlphaFoldDB" id="A0A521FVK7"/>
<evidence type="ECO:0000313" key="2">
    <source>
        <dbReference type="Proteomes" id="UP000319014"/>
    </source>
</evidence>
<gene>
    <name evidence="1" type="ORF">SAMN06265221_1721</name>
</gene>
<proteinExistence type="predicted"/>
<organism evidence="1 2">
    <name type="scientific">Paracoccus laeviglucosivorans</name>
    <dbReference type="NCBI Taxonomy" id="1197861"/>
    <lineage>
        <taxon>Bacteria</taxon>
        <taxon>Pseudomonadati</taxon>
        <taxon>Pseudomonadota</taxon>
        <taxon>Alphaproteobacteria</taxon>
        <taxon>Rhodobacterales</taxon>
        <taxon>Paracoccaceae</taxon>
        <taxon>Paracoccus</taxon>
    </lineage>
</organism>
<dbReference type="Proteomes" id="UP000319014">
    <property type="component" value="Unassembled WGS sequence"/>
</dbReference>